<evidence type="ECO:0000313" key="2">
    <source>
        <dbReference type="Proteomes" id="UP000532373"/>
    </source>
</evidence>
<organism evidence="1 2">
    <name type="scientific">Aminobacter carboxidus</name>
    <dbReference type="NCBI Taxonomy" id="376165"/>
    <lineage>
        <taxon>Bacteria</taxon>
        <taxon>Pseudomonadati</taxon>
        <taxon>Pseudomonadota</taxon>
        <taxon>Alphaproteobacteria</taxon>
        <taxon>Hyphomicrobiales</taxon>
        <taxon>Phyllobacteriaceae</taxon>
        <taxon>Aminobacter</taxon>
    </lineage>
</organism>
<reference evidence="1 2" key="1">
    <citation type="submission" date="2020-08" db="EMBL/GenBank/DDBJ databases">
        <title>Genomic Encyclopedia of Type Strains, Phase IV (KMG-IV): sequencing the most valuable type-strain genomes for metagenomic binning, comparative biology and taxonomic classification.</title>
        <authorList>
            <person name="Goeker M."/>
        </authorList>
    </citation>
    <scope>NUCLEOTIDE SEQUENCE [LARGE SCALE GENOMIC DNA]</scope>
    <source>
        <strain evidence="1 2">DSM 17454</strain>
    </source>
</reference>
<protein>
    <submittedName>
        <fullName evidence="1">Uncharacterized protein</fullName>
    </submittedName>
</protein>
<dbReference type="EMBL" id="JACHGI010000001">
    <property type="protein sequence ID" value="MBB6465360.1"/>
    <property type="molecule type" value="Genomic_DNA"/>
</dbReference>
<sequence>MELAMYATELFGCSSSALAIGKLPNGPFACASYGICTGEASMARAGGHKTRHKPVSAAETRIDA</sequence>
<evidence type="ECO:0000313" key="1">
    <source>
        <dbReference type="EMBL" id="MBB6465360.1"/>
    </source>
</evidence>
<comment type="caution">
    <text evidence="1">The sequence shown here is derived from an EMBL/GenBank/DDBJ whole genome shotgun (WGS) entry which is preliminary data.</text>
</comment>
<dbReference type="AlphaFoldDB" id="A0A8E1WAY9"/>
<name>A0A8E1WAY9_9HYPH</name>
<dbReference type="Proteomes" id="UP000532373">
    <property type="component" value="Unassembled WGS sequence"/>
</dbReference>
<dbReference type="RefSeq" id="WP_184767825.1">
    <property type="nucleotide sequence ID" value="NZ_JACHGI010000001.1"/>
</dbReference>
<accession>A0A8E1WAY9</accession>
<gene>
    <name evidence="1" type="ORF">HNQ96_001207</name>
</gene>
<proteinExistence type="predicted"/>